<dbReference type="KEGG" id="bfo:118406606"/>
<dbReference type="AlphaFoldDB" id="A0A9J7KJQ8"/>
<evidence type="ECO:0000256" key="7">
    <source>
        <dbReference type="ARBA" id="ARBA00023002"/>
    </source>
</evidence>
<dbReference type="PRINTS" id="PR00385">
    <property type="entry name" value="P450"/>
</dbReference>
<dbReference type="PANTHER" id="PTHR24302">
    <property type="entry name" value="CYTOCHROME P450 FAMILY 3"/>
    <property type="match status" value="1"/>
</dbReference>
<dbReference type="PROSITE" id="PS00086">
    <property type="entry name" value="CYTOCHROME_P450"/>
    <property type="match status" value="1"/>
</dbReference>
<evidence type="ECO:0000313" key="14">
    <source>
        <dbReference type="RefSeq" id="XP_035662663.1"/>
    </source>
</evidence>
<dbReference type="GO" id="GO:0020037">
    <property type="term" value="F:heme binding"/>
    <property type="evidence" value="ECO:0007669"/>
    <property type="project" value="InterPro"/>
</dbReference>
<dbReference type="GeneID" id="118406606"/>
<accession>A0A9J7KJQ8</accession>
<keyword evidence="6" id="KW-0256">Endoplasmic reticulum</keyword>
<keyword evidence="6" id="KW-0492">Microsome</keyword>
<comment type="function">
    <text evidence="9">Cytochromes P450 are a group of heme-thiolate monooxygenases. They oxidize a variety of structurally unrelated compounds, including steroids, fatty acids, and xenobiotics.</text>
</comment>
<dbReference type="InterPro" id="IPR002401">
    <property type="entry name" value="Cyt_P450_E_grp-I"/>
</dbReference>
<dbReference type="RefSeq" id="XP_035662663.1">
    <property type="nucleotide sequence ID" value="XM_035806770.1"/>
</dbReference>
<keyword evidence="8 10" id="KW-0408">Iron</keyword>
<feature type="binding site" description="axial binding residue" evidence="10">
    <location>
        <position position="455"/>
    </location>
    <ligand>
        <name>heme</name>
        <dbReference type="ChEBI" id="CHEBI:30413"/>
    </ligand>
    <ligandPart>
        <name>Fe</name>
        <dbReference type="ChEBI" id="CHEBI:18248"/>
    </ligandPart>
</feature>
<gene>
    <name evidence="14" type="primary">LOC118406606</name>
</gene>
<evidence type="ECO:0000256" key="1">
    <source>
        <dbReference type="ARBA" id="ARBA00004174"/>
    </source>
</evidence>
<evidence type="ECO:0000256" key="4">
    <source>
        <dbReference type="ARBA" id="ARBA00022617"/>
    </source>
</evidence>
<evidence type="ECO:0000256" key="9">
    <source>
        <dbReference type="ARBA" id="ARBA00043906"/>
    </source>
</evidence>
<dbReference type="PANTHER" id="PTHR24302:SF15">
    <property type="entry name" value="FATTY-ACID PEROXYGENASE"/>
    <property type="match status" value="1"/>
</dbReference>
<comment type="cofactor">
    <cofactor evidence="10">
        <name>heme</name>
        <dbReference type="ChEBI" id="CHEBI:30413"/>
    </cofactor>
</comment>
<dbReference type="GO" id="GO:0016705">
    <property type="term" value="F:oxidoreductase activity, acting on paired donors, with incorporation or reduction of molecular oxygen"/>
    <property type="evidence" value="ECO:0007669"/>
    <property type="project" value="InterPro"/>
</dbReference>
<keyword evidence="12" id="KW-0472">Membrane</keyword>
<dbReference type="OrthoDB" id="2789670at2759"/>
<evidence type="ECO:0000313" key="13">
    <source>
        <dbReference type="Proteomes" id="UP000001554"/>
    </source>
</evidence>
<dbReference type="FunFam" id="1.10.630.10:FF:000042">
    <property type="entry name" value="Cytochrome P450"/>
    <property type="match status" value="1"/>
</dbReference>
<comment type="subcellular location">
    <subcellularLocation>
        <location evidence="2">Endoplasmic reticulum membrane</location>
        <topology evidence="2">Peripheral membrane protein</topology>
    </subcellularLocation>
    <subcellularLocation>
        <location evidence="1">Microsome membrane</location>
        <topology evidence="1">Peripheral membrane protein</topology>
    </subcellularLocation>
</comment>
<evidence type="ECO:0000256" key="8">
    <source>
        <dbReference type="ARBA" id="ARBA00023004"/>
    </source>
</evidence>
<dbReference type="Pfam" id="PF00067">
    <property type="entry name" value="p450"/>
    <property type="match status" value="1"/>
</dbReference>
<dbReference type="GO" id="GO:0005506">
    <property type="term" value="F:iron ion binding"/>
    <property type="evidence" value="ECO:0007669"/>
    <property type="project" value="InterPro"/>
</dbReference>
<comment type="similarity">
    <text evidence="3 11">Belongs to the cytochrome P450 family.</text>
</comment>
<keyword evidence="7 11" id="KW-0560">Oxidoreductase</keyword>
<reference evidence="13" key="1">
    <citation type="journal article" date="2020" name="Nat. Ecol. Evol.">
        <title>Deeply conserved synteny resolves early events in vertebrate evolution.</title>
        <authorList>
            <person name="Simakov O."/>
            <person name="Marletaz F."/>
            <person name="Yue J.X."/>
            <person name="O'Connell B."/>
            <person name="Jenkins J."/>
            <person name="Brandt A."/>
            <person name="Calef R."/>
            <person name="Tung C.H."/>
            <person name="Huang T.K."/>
            <person name="Schmutz J."/>
            <person name="Satoh N."/>
            <person name="Yu J.K."/>
            <person name="Putnam N.H."/>
            <person name="Green R.E."/>
            <person name="Rokhsar D.S."/>
        </authorList>
    </citation>
    <scope>NUCLEOTIDE SEQUENCE [LARGE SCALE GENOMIC DNA]</scope>
    <source>
        <strain evidence="13">S238N-H82</strain>
    </source>
</reference>
<dbReference type="InterPro" id="IPR001128">
    <property type="entry name" value="Cyt_P450"/>
</dbReference>
<evidence type="ECO:0000256" key="3">
    <source>
        <dbReference type="ARBA" id="ARBA00010617"/>
    </source>
</evidence>
<evidence type="ECO:0000256" key="2">
    <source>
        <dbReference type="ARBA" id="ARBA00004406"/>
    </source>
</evidence>
<organism evidence="13 14">
    <name type="scientific">Branchiostoma floridae</name>
    <name type="common">Florida lancelet</name>
    <name type="synonym">Amphioxus</name>
    <dbReference type="NCBI Taxonomy" id="7739"/>
    <lineage>
        <taxon>Eukaryota</taxon>
        <taxon>Metazoa</taxon>
        <taxon>Chordata</taxon>
        <taxon>Cephalochordata</taxon>
        <taxon>Leptocardii</taxon>
        <taxon>Amphioxiformes</taxon>
        <taxon>Branchiostomatidae</taxon>
        <taxon>Branchiostoma</taxon>
    </lineage>
</organism>
<keyword evidence="5 10" id="KW-0479">Metal-binding</keyword>
<dbReference type="GO" id="GO:0004497">
    <property type="term" value="F:monooxygenase activity"/>
    <property type="evidence" value="ECO:0007669"/>
    <property type="project" value="UniProtKB-KW"/>
</dbReference>
<keyword evidence="13" id="KW-1185">Reference proteome</keyword>
<dbReference type="OMA" id="CELLDYQ"/>
<reference evidence="14" key="2">
    <citation type="submission" date="2025-08" db="UniProtKB">
        <authorList>
            <consortium name="RefSeq"/>
        </authorList>
    </citation>
    <scope>IDENTIFICATION</scope>
    <source>
        <strain evidence="14">S238N-H82</strain>
        <tissue evidence="14">Testes</tissue>
    </source>
</reference>
<dbReference type="Proteomes" id="UP000001554">
    <property type="component" value="Chromosome 19"/>
</dbReference>
<dbReference type="InterPro" id="IPR036396">
    <property type="entry name" value="Cyt_P450_sf"/>
</dbReference>
<sequence>MALEVLPIPLTWTLLPVLAVLFYLYAVRPLFIFRKMGVPGPTPVPVIGTTYLTAFWGFYNNNISVSDVGPVKGFFNGMTPALVISDAEMMKEIFVKQFHKFTNRQTDSQMINVKPLSRMVFQLLDDDWKNVRTTLSPAFSSSKLRQMTGAMNSCAEQLVENISSFATTKESFDVRQLTGAFTMDVIARTIFGTEINSQRNPQDPFAINAKKSSNINFNSPLIWLYLLFPGTMKRICELLDYQLFFPREATDFFNGVMDQLLAMRETDGGKGRVDMLQIMIDAHKEKDEDSTDGAKVHGKKQPLTRDDVVANGIGFFNAGYDTVSITLSFLLYHLALDQEIQDKVRQEIHDVTDGESLVDYEAVQKMSYLEMCVMETLRLYSLVPFLVRVAAEDVQLKDLTIPKGMGVSVPVLAIHYDPARWPEPRKFIPERFTKEEREKRNPYDWMPFGAGPRNCVGMRLAMMELKVGVAKILMKYRVTTGPDTQVPVKLNKWQQFPTPESPIRLMVEPVE</sequence>
<evidence type="ECO:0000256" key="6">
    <source>
        <dbReference type="ARBA" id="ARBA00022848"/>
    </source>
</evidence>
<evidence type="ECO:0000256" key="12">
    <source>
        <dbReference type="SAM" id="Phobius"/>
    </source>
</evidence>
<dbReference type="GO" id="GO:0005789">
    <property type="term" value="C:endoplasmic reticulum membrane"/>
    <property type="evidence" value="ECO:0007669"/>
    <property type="project" value="UniProtKB-SubCell"/>
</dbReference>
<evidence type="ECO:0000256" key="10">
    <source>
        <dbReference type="PIRSR" id="PIRSR602401-1"/>
    </source>
</evidence>
<keyword evidence="4 10" id="KW-0349">Heme</keyword>
<feature type="transmembrane region" description="Helical" evidence="12">
    <location>
        <begin position="6"/>
        <end position="26"/>
    </location>
</feature>
<evidence type="ECO:0000256" key="11">
    <source>
        <dbReference type="RuleBase" id="RU000461"/>
    </source>
</evidence>
<keyword evidence="12" id="KW-0812">Transmembrane</keyword>
<dbReference type="CDD" id="cd11055">
    <property type="entry name" value="CYP3A-like"/>
    <property type="match status" value="1"/>
</dbReference>
<dbReference type="PRINTS" id="PR00463">
    <property type="entry name" value="EP450I"/>
</dbReference>
<proteinExistence type="inferred from homology"/>
<evidence type="ECO:0000256" key="5">
    <source>
        <dbReference type="ARBA" id="ARBA00022723"/>
    </source>
</evidence>
<dbReference type="SUPFAM" id="SSF48264">
    <property type="entry name" value="Cytochrome P450"/>
    <property type="match status" value="1"/>
</dbReference>
<keyword evidence="12" id="KW-1133">Transmembrane helix</keyword>
<protein>
    <submittedName>
        <fullName evidence="14">Cytochrome P450 3A12-like</fullName>
    </submittedName>
</protein>
<dbReference type="InterPro" id="IPR017972">
    <property type="entry name" value="Cyt_P450_CS"/>
</dbReference>
<dbReference type="Gene3D" id="1.10.630.10">
    <property type="entry name" value="Cytochrome P450"/>
    <property type="match status" value="1"/>
</dbReference>
<dbReference type="InterPro" id="IPR050705">
    <property type="entry name" value="Cytochrome_P450_3A"/>
</dbReference>
<keyword evidence="11" id="KW-0503">Monooxygenase</keyword>
<name>A0A9J7KJQ8_BRAFL</name>